<protein>
    <submittedName>
        <fullName evidence="1">Uncharacterized protein</fullName>
    </submittedName>
</protein>
<dbReference type="EMBL" id="QORE01003669">
    <property type="protein sequence ID" value="RCI67999.1"/>
    <property type="molecule type" value="Genomic_DNA"/>
</dbReference>
<sequence>MSLGKNPAHLCMVGGKSPRQQMWEVIRANREEFTVYRVARRSNQHDKTVEKYVACLRLGGY</sequence>
<accession>A0A367LUM5</accession>
<reference evidence="1 2" key="1">
    <citation type="submission" date="2018-07" db="EMBL/GenBank/DDBJ databases">
        <title>Mechanisms of high-level aminoglycoside resistance among Gram-negative pathogens in Brazil.</title>
        <authorList>
            <person name="Ballaben A.S."/>
            <person name="Darini A.L.C."/>
            <person name="Doi Y."/>
        </authorList>
    </citation>
    <scope>NUCLEOTIDE SEQUENCE [LARGE SCALE GENOMIC DNA]</scope>
    <source>
        <strain evidence="1 2">B2-305</strain>
    </source>
</reference>
<feature type="non-terminal residue" evidence="1">
    <location>
        <position position="61"/>
    </location>
</feature>
<name>A0A367LUM5_PSEAI</name>
<comment type="caution">
    <text evidence="1">The sequence shown here is derived from an EMBL/GenBank/DDBJ whole genome shotgun (WGS) entry which is preliminary data.</text>
</comment>
<evidence type="ECO:0000313" key="1">
    <source>
        <dbReference type="EMBL" id="RCI67999.1"/>
    </source>
</evidence>
<organism evidence="1 2">
    <name type="scientific">Pseudomonas aeruginosa</name>
    <dbReference type="NCBI Taxonomy" id="287"/>
    <lineage>
        <taxon>Bacteria</taxon>
        <taxon>Pseudomonadati</taxon>
        <taxon>Pseudomonadota</taxon>
        <taxon>Gammaproteobacteria</taxon>
        <taxon>Pseudomonadales</taxon>
        <taxon>Pseudomonadaceae</taxon>
        <taxon>Pseudomonas</taxon>
    </lineage>
</organism>
<gene>
    <name evidence="1" type="ORF">DT376_42910</name>
</gene>
<proteinExistence type="predicted"/>
<dbReference type="Proteomes" id="UP000253594">
    <property type="component" value="Unassembled WGS sequence"/>
</dbReference>
<evidence type="ECO:0000313" key="2">
    <source>
        <dbReference type="Proteomes" id="UP000253594"/>
    </source>
</evidence>
<dbReference type="AlphaFoldDB" id="A0A367LUM5"/>